<dbReference type="Proteomes" id="UP000001064">
    <property type="component" value="Unassembled WGS sequence"/>
</dbReference>
<organism evidence="1 2">
    <name type="scientific">Dictyostelium purpureum</name>
    <name type="common">Slime mold</name>
    <dbReference type="NCBI Taxonomy" id="5786"/>
    <lineage>
        <taxon>Eukaryota</taxon>
        <taxon>Amoebozoa</taxon>
        <taxon>Evosea</taxon>
        <taxon>Eumycetozoa</taxon>
        <taxon>Dictyostelia</taxon>
        <taxon>Dictyosteliales</taxon>
        <taxon>Dictyosteliaceae</taxon>
        <taxon>Dictyostelium</taxon>
    </lineage>
</organism>
<dbReference type="InParanoid" id="F0ZB40"/>
<dbReference type="GeneID" id="10506525"/>
<evidence type="ECO:0000313" key="2">
    <source>
        <dbReference type="Proteomes" id="UP000001064"/>
    </source>
</evidence>
<dbReference type="AlphaFoldDB" id="F0ZB40"/>
<sequence length="58" mass="6656">MSLLKSLTSFTINNITNSQSIVELNNSNVQNNKFENSLTQSKLNHYNNVHLFGFRINN</sequence>
<evidence type="ECO:0000313" key="1">
    <source>
        <dbReference type="EMBL" id="EGC38827.1"/>
    </source>
</evidence>
<gene>
    <name evidence="1" type="ORF">DICPUDRAFT_148429</name>
</gene>
<dbReference type="VEuPathDB" id="AmoebaDB:DICPUDRAFT_148429"/>
<dbReference type="KEGG" id="dpp:DICPUDRAFT_148429"/>
<reference evidence="2" key="1">
    <citation type="journal article" date="2011" name="Genome Biol.">
        <title>Comparative genomics of the social amoebae Dictyostelium discoideum and Dictyostelium purpureum.</title>
        <authorList>
            <consortium name="US DOE Joint Genome Institute (JGI-PGF)"/>
            <person name="Sucgang R."/>
            <person name="Kuo A."/>
            <person name="Tian X."/>
            <person name="Salerno W."/>
            <person name="Parikh A."/>
            <person name="Feasley C.L."/>
            <person name="Dalin E."/>
            <person name="Tu H."/>
            <person name="Huang E."/>
            <person name="Barry K."/>
            <person name="Lindquist E."/>
            <person name="Shapiro H."/>
            <person name="Bruce D."/>
            <person name="Schmutz J."/>
            <person name="Salamov A."/>
            <person name="Fey P."/>
            <person name="Gaudet P."/>
            <person name="Anjard C."/>
            <person name="Babu M.M."/>
            <person name="Basu S."/>
            <person name="Bushmanova Y."/>
            <person name="van der Wel H."/>
            <person name="Katoh-Kurasawa M."/>
            <person name="Dinh C."/>
            <person name="Coutinho P.M."/>
            <person name="Saito T."/>
            <person name="Elias M."/>
            <person name="Schaap P."/>
            <person name="Kay R.R."/>
            <person name="Henrissat B."/>
            <person name="Eichinger L."/>
            <person name="Rivero F."/>
            <person name="Putnam N.H."/>
            <person name="West C.M."/>
            <person name="Loomis W.F."/>
            <person name="Chisholm R.L."/>
            <person name="Shaulsky G."/>
            <person name="Strassmann J.E."/>
            <person name="Queller D.C."/>
            <person name="Kuspa A."/>
            <person name="Grigoriev I.V."/>
        </authorList>
    </citation>
    <scope>NUCLEOTIDE SEQUENCE [LARGE SCALE GENOMIC DNA]</scope>
    <source>
        <strain evidence="2">QSDP1</strain>
    </source>
</reference>
<dbReference type="RefSeq" id="XP_003284621.1">
    <property type="nucleotide sequence ID" value="XM_003284573.1"/>
</dbReference>
<protein>
    <submittedName>
        <fullName evidence="1">Uncharacterized protein</fullName>
    </submittedName>
</protein>
<proteinExistence type="predicted"/>
<accession>F0ZB40</accession>
<name>F0ZB40_DICPU</name>
<dbReference type="EMBL" id="GL870968">
    <property type="protein sequence ID" value="EGC38827.1"/>
    <property type="molecule type" value="Genomic_DNA"/>
</dbReference>
<keyword evidence="2" id="KW-1185">Reference proteome</keyword>